<dbReference type="InterPro" id="IPR050471">
    <property type="entry name" value="AB_hydrolase"/>
</dbReference>
<keyword evidence="3" id="KW-1185">Reference proteome</keyword>
<protein>
    <submittedName>
        <fullName evidence="2">Alpha/beta fold hydrolase</fullName>
    </submittedName>
</protein>
<sequence>MPGADTEQLPIVLCSGQLLTREYWTPLEARNPDRHFIHADNSRDDTIAAMATRLLADAPPLFHLVAHAMGGFLAFEVMRRAPERVASLSLLATLATADGPAQLARRQSYIDLVERGAFAQIVEERLPMLMAPDRRSGPIADAARRMAADTGPDIFQRQQRAIIGRIDSRPRLAAITVPTLILRGDADGIVIAGETAIIADGIAGSDAREIADAGHLLLLEQPEIVAGAIEAHLAAVER</sequence>
<accession>A0A437M905</accession>
<dbReference type="EMBL" id="SACN01000001">
    <property type="protein sequence ID" value="RVT94198.1"/>
    <property type="molecule type" value="Genomic_DNA"/>
</dbReference>
<dbReference type="PANTHER" id="PTHR43433:SF4">
    <property type="entry name" value="NON-HEME CHLOROPEROXIDASE-RELATED"/>
    <property type="match status" value="1"/>
</dbReference>
<dbReference type="Pfam" id="PF12697">
    <property type="entry name" value="Abhydrolase_6"/>
    <property type="match status" value="1"/>
</dbReference>
<gene>
    <name evidence="2" type="ORF">EOD43_10190</name>
</gene>
<dbReference type="PANTHER" id="PTHR43433">
    <property type="entry name" value="HYDROLASE, ALPHA/BETA FOLD FAMILY PROTEIN"/>
    <property type="match status" value="1"/>
</dbReference>
<evidence type="ECO:0000313" key="3">
    <source>
        <dbReference type="Proteomes" id="UP000282971"/>
    </source>
</evidence>
<feature type="domain" description="AB hydrolase-1" evidence="1">
    <location>
        <begin position="37"/>
        <end position="227"/>
    </location>
</feature>
<name>A0A437M905_9SPHN</name>
<dbReference type="InterPro" id="IPR029058">
    <property type="entry name" value="AB_hydrolase_fold"/>
</dbReference>
<dbReference type="AlphaFoldDB" id="A0A437M905"/>
<dbReference type="SUPFAM" id="SSF53474">
    <property type="entry name" value="alpha/beta-Hydrolases"/>
    <property type="match status" value="1"/>
</dbReference>
<organism evidence="2 3">
    <name type="scientific">Sphingomonas crocodyli</name>
    <dbReference type="NCBI Taxonomy" id="1979270"/>
    <lineage>
        <taxon>Bacteria</taxon>
        <taxon>Pseudomonadati</taxon>
        <taxon>Pseudomonadota</taxon>
        <taxon>Alphaproteobacteria</taxon>
        <taxon>Sphingomonadales</taxon>
        <taxon>Sphingomonadaceae</taxon>
        <taxon>Sphingomonas</taxon>
    </lineage>
</organism>
<keyword evidence="2" id="KW-0378">Hydrolase</keyword>
<evidence type="ECO:0000259" key="1">
    <source>
        <dbReference type="Pfam" id="PF12697"/>
    </source>
</evidence>
<dbReference type="Proteomes" id="UP000282971">
    <property type="component" value="Unassembled WGS sequence"/>
</dbReference>
<dbReference type="GO" id="GO:0016787">
    <property type="term" value="F:hydrolase activity"/>
    <property type="evidence" value="ECO:0007669"/>
    <property type="project" value="UniProtKB-KW"/>
</dbReference>
<dbReference type="Gene3D" id="3.40.50.1820">
    <property type="entry name" value="alpha/beta hydrolase"/>
    <property type="match status" value="1"/>
</dbReference>
<proteinExistence type="predicted"/>
<dbReference type="RefSeq" id="WP_127743457.1">
    <property type="nucleotide sequence ID" value="NZ_SACN01000001.1"/>
</dbReference>
<dbReference type="OrthoDB" id="5491135at2"/>
<reference evidence="2 3" key="1">
    <citation type="submission" date="2019-01" db="EMBL/GenBank/DDBJ databases">
        <authorList>
            <person name="Chen W.-M."/>
        </authorList>
    </citation>
    <scope>NUCLEOTIDE SEQUENCE [LARGE SCALE GENOMIC DNA]</scope>
    <source>
        <strain evidence="2 3">CCP-7</strain>
    </source>
</reference>
<comment type="caution">
    <text evidence="2">The sequence shown here is derived from an EMBL/GenBank/DDBJ whole genome shotgun (WGS) entry which is preliminary data.</text>
</comment>
<evidence type="ECO:0000313" key="2">
    <source>
        <dbReference type="EMBL" id="RVT94198.1"/>
    </source>
</evidence>
<dbReference type="InterPro" id="IPR000073">
    <property type="entry name" value="AB_hydrolase_1"/>
</dbReference>